<feature type="region of interest" description="Disordered" evidence="1">
    <location>
        <begin position="112"/>
        <end position="132"/>
    </location>
</feature>
<dbReference type="InterPro" id="IPR043195">
    <property type="entry name" value="TTC12"/>
</dbReference>
<dbReference type="Gene3D" id="1.25.40.10">
    <property type="entry name" value="Tetratricopeptide repeat domain"/>
    <property type="match status" value="1"/>
</dbReference>
<name>A0ABN7ATN7_9HEMI</name>
<dbReference type="InterPro" id="IPR019734">
    <property type="entry name" value="TPR_rpt"/>
</dbReference>
<gene>
    <name evidence="2" type="ORF">NTJ_07521</name>
</gene>
<proteinExistence type="predicted"/>
<dbReference type="SMART" id="SM00028">
    <property type="entry name" value="TPR"/>
    <property type="match status" value="3"/>
</dbReference>
<dbReference type="PANTHER" id="PTHR46540">
    <property type="entry name" value="TETRATRICOPEPTIDE REPEAT PROTEIN 12"/>
    <property type="match status" value="1"/>
</dbReference>
<dbReference type="InterPro" id="IPR011990">
    <property type="entry name" value="TPR-like_helical_dom_sf"/>
</dbReference>
<protein>
    <submittedName>
        <fullName evidence="2">Tetratricopeptide repeat domain 12</fullName>
    </submittedName>
</protein>
<dbReference type="SUPFAM" id="SSF48452">
    <property type="entry name" value="TPR-like"/>
    <property type="match status" value="1"/>
</dbReference>
<organism evidence="2 3">
    <name type="scientific">Nesidiocoris tenuis</name>
    <dbReference type="NCBI Taxonomy" id="355587"/>
    <lineage>
        <taxon>Eukaryota</taxon>
        <taxon>Metazoa</taxon>
        <taxon>Ecdysozoa</taxon>
        <taxon>Arthropoda</taxon>
        <taxon>Hexapoda</taxon>
        <taxon>Insecta</taxon>
        <taxon>Pterygota</taxon>
        <taxon>Neoptera</taxon>
        <taxon>Paraneoptera</taxon>
        <taxon>Hemiptera</taxon>
        <taxon>Heteroptera</taxon>
        <taxon>Panheteroptera</taxon>
        <taxon>Cimicomorpha</taxon>
        <taxon>Miridae</taxon>
        <taxon>Dicyphina</taxon>
        <taxon>Nesidiocoris</taxon>
    </lineage>
</organism>
<dbReference type="PANTHER" id="PTHR46540:SF1">
    <property type="entry name" value="TETRATRICOPEPTIDE REPEAT PROTEIN 12"/>
    <property type="match status" value="1"/>
</dbReference>
<evidence type="ECO:0000256" key="1">
    <source>
        <dbReference type="SAM" id="MobiDB-lite"/>
    </source>
</evidence>
<accession>A0ABN7ATN7</accession>
<dbReference type="EMBL" id="AP028913">
    <property type="protein sequence ID" value="BES94712.1"/>
    <property type="molecule type" value="Genomic_DNA"/>
</dbReference>
<evidence type="ECO:0000313" key="2">
    <source>
        <dbReference type="EMBL" id="BES94712.1"/>
    </source>
</evidence>
<dbReference type="Proteomes" id="UP001307889">
    <property type="component" value="Chromosome 5"/>
</dbReference>
<dbReference type="Pfam" id="PF13181">
    <property type="entry name" value="TPR_8"/>
    <property type="match status" value="1"/>
</dbReference>
<sequence>MEDDLENKGALDNFHNSHRAFEDDFSNFMNKVGVVEDVLKRLSSNDSRISRLAMNDADQLLNGKTEVDEDDLRIKNDRTVVNQKGFDKFEQNPDEGPAKMEANEFMRQVEADCKQRADDRKERKLESDRHKNEGNKAFREQRYAKALVSYDKAIDALKDSCILYCNRSLTYLKLGLPEKALKDAEMSLKANDKSLRGFVYKAQALWQMGKENESIATIEEACEVVPDKKDYLRGLLEEWRNTEMDIPNTD</sequence>
<keyword evidence="3" id="KW-1185">Reference proteome</keyword>
<reference evidence="2 3" key="1">
    <citation type="submission" date="2023-09" db="EMBL/GenBank/DDBJ databases">
        <title>Nesidiocoris tenuis whole genome shotgun sequence.</title>
        <authorList>
            <person name="Shibata T."/>
            <person name="Shimoda M."/>
            <person name="Kobayashi T."/>
            <person name="Uehara T."/>
        </authorList>
    </citation>
    <scope>NUCLEOTIDE SEQUENCE [LARGE SCALE GENOMIC DNA]</scope>
    <source>
        <strain evidence="2 3">Japan</strain>
    </source>
</reference>
<evidence type="ECO:0000313" key="3">
    <source>
        <dbReference type="Proteomes" id="UP001307889"/>
    </source>
</evidence>